<comment type="caution">
    <text evidence="3">The sequence shown here is derived from an EMBL/GenBank/DDBJ whole genome shotgun (WGS) entry which is preliminary data.</text>
</comment>
<protein>
    <submittedName>
        <fullName evidence="3">Uncharacterized protein</fullName>
    </submittedName>
</protein>
<keyword evidence="2" id="KW-1133">Transmembrane helix</keyword>
<evidence type="ECO:0000256" key="1">
    <source>
        <dbReference type="SAM" id="MobiDB-lite"/>
    </source>
</evidence>
<keyword evidence="4" id="KW-1185">Reference proteome</keyword>
<feature type="transmembrane region" description="Helical" evidence="2">
    <location>
        <begin position="99"/>
        <end position="118"/>
    </location>
</feature>
<evidence type="ECO:0000256" key="2">
    <source>
        <dbReference type="SAM" id="Phobius"/>
    </source>
</evidence>
<reference evidence="3 4" key="1">
    <citation type="submission" date="2023-06" db="EMBL/GenBank/DDBJ databases">
        <title>Pelomonas sp. PFR6 16S ribosomal RNA gene Genome sequencing and assembly.</title>
        <authorList>
            <person name="Woo H."/>
        </authorList>
    </citation>
    <scope>NUCLEOTIDE SEQUENCE [LARGE SCALE GENOMIC DNA]</scope>
    <source>
        <strain evidence="3 4">PFR6</strain>
    </source>
</reference>
<organism evidence="3 4">
    <name type="scientific">Roseateles violae</name>
    <dbReference type="NCBI Taxonomy" id="3058042"/>
    <lineage>
        <taxon>Bacteria</taxon>
        <taxon>Pseudomonadati</taxon>
        <taxon>Pseudomonadota</taxon>
        <taxon>Betaproteobacteria</taxon>
        <taxon>Burkholderiales</taxon>
        <taxon>Sphaerotilaceae</taxon>
        <taxon>Roseateles</taxon>
    </lineage>
</organism>
<name>A0ABT8DXP6_9BURK</name>
<evidence type="ECO:0000313" key="4">
    <source>
        <dbReference type="Proteomes" id="UP001228044"/>
    </source>
</evidence>
<sequence>MGALLDSLTGGGYSGDPSNDGVGDSSGAYYVQSPVDTNSSAYQQLASLATGTLSRYIDYDLQSRMIGRMPQPMLGTTQNGIAGYGAVTRTQTGQQVATLNLSAILPLLMVAGVVYFLAKS</sequence>
<keyword evidence="2" id="KW-0812">Transmembrane</keyword>
<keyword evidence="2" id="KW-0472">Membrane</keyword>
<proteinExistence type="predicted"/>
<accession>A0ABT8DXP6</accession>
<dbReference type="EMBL" id="JAUHHC010000004">
    <property type="protein sequence ID" value="MDN3921511.1"/>
    <property type="molecule type" value="Genomic_DNA"/>
</dbReference>
<dbReference type="RefSeq" id="WP_290359835.1">
    <property type="nucleotide sequence ID" value="NZ_JAUHHC010000004.1"/>
</dbReference>
<evidence type="ECO:0000313" key="3">
    <source>
        <dbReference type="EMBL" id="MDN3921511.1"/>
    </source>
</evidence>
<gene>
    <name evidence="3" type="ORF">QWJ38_14555</name>
</gene>
<dbReference type="Proteomes" id="UP001228044">
    <property type="component" value="Unassembled WGS sequence"/>
</dbReference>
<feature type="region of interest" description="Disordered" evidence="1">
    <location>
        <begin position="1"/>
        <end position="29"/>
    </location>
</feature>